<comment type="pathway">
    <text evidence="3 19">Cofactor biosynthesis; adenosylcobalamin biosynthesis; adenosylcobalamin from cob(II)yrinate a,c-diamide: step 7/7.</text>
</comment>
<evidence type="ECO:0000313" key="21">
    <source>
        <dbReference type="Proteomes" id="UP000609531"/>
    </source>
</evidence>
<comment type="similarity">
    <text evidence="4 19">Belongs to the CobS family.</text>
</comment>
<gene>
    <name evidence="19" type="primary">cobS</name>
    <name evidence="20" type="ORF">JCR33_19955</name>
</gene>
<proteinExistence type="inferred from homology"/>
<dbReference type="GO" id="GO:0005886">
    <property type="term" value="C:plasma membrane"/>
    <property type="evidence" value="ECO:0007669"/>
    <property type="project" value="UniProtKB-SubCell"/>
</dbReference>
<dbReference type="HAMAP" id="MF_00719">
    <property type="entry name" value="CobS"/>
    <property type="match status" value="1"/>
</dbReference>
<keyword evidence="13 19" id="KW-0472">Membrane</keyword>
<evidence type="ECO:0000256" key="6">
    <source>
        <dbReference type="ARBA" id="ARBA00015850"/>
    </source>
</evidence>
<evidence type="ECO:0000313" key="20">
    <source>
        <dbReference type="EMBL" id="MBJ3777984.1"/>
    </source>
</evidence>
<evidence type="ECO:0000256" key="3">
    <source>
        <dbReference type="ARBA" id="ARBA00004663"/>
    </source>
</evidence>
<evidence type="ECO:0000256" key="11">
    <source>
        <dbReference type="ARBA" id="ARBA00022842"/>
    </source>
</evidence>
<evidence type="ECO:0000256" key="9">
    <source>
        <dbReference type="ARBA" id="ARBA00022679"/>
    </source>
</evidence>
<keyword evidence="9 19" id="KW-0808">Transferase</keyword>
<feature type="transmembrane region" description="Helical" evidence="19">
    <location>
        <begin position="184"/>
        <end position="215"/>
    </location>
</feature>
<feature type="transmembrane region" description="Helical" evidence="19">
    <location>
        <begin position="36"/>
        <end position="55"/>
    </location>
</feature>
<comment type="function">
    <text evidence="14 19">Joins adenosylcobinamide-GDP and alpha-ribazole to generate adenosylcobalamin (Ado-cobalamin). Also synthesizes adenosylcobalamin 5'-phosphate from adenosylcobinamide-GDP and alpha-ribazole 5'-phosphate.</text>
</comment>
<dbReference type="InterPro" id="IPR003805">
    <property type="entry name" value="CobS"/>
</dbReference>
<evidence type="ECO:0000256" key="10">
    <source>
        <dbReference type="ARBA" id="ARBA00022692"/>
    </source>
</evidence>
<dbReference type="EMBL" id="JAEKJA010000022">
    <property type="protein sequence ID" value="MBJ3777984.1"/>
    <property type="molecule type" value="Genomic_DNA"/>
</dbReference>
<dbReference type="AlphaFoldDB" id="A0A934IUI6"/>
<evidence type="ECO:0000256" key="15">
    <source>
        <dbReference type="ARBA" id="ARBA00032605"/>
    </source>
</evidence>
<evidence type="ECO:0000256" key="2">
    <source>
        <dbReference type="ARBA" id="ARBA00004651"/>
    </source>
</evidence>
<keyword evidence="7 19" id="KW-1003">Cell membrane</keyword>
<keyword evidence="10 19" id="KW-0812">Transmembrane</keyword>
<comment type="cofactor">
    <cofactor evidence="1 19">
        <name>Mg(2+)</name>
        <dbReference type="ChEBI" id="CHEBI:18420"/>
    </cofactor>
</comment>
<evidence type="ECO:0000256" key="7">
    <source>
        <dbReference type="ARBA" id="ARBA00022475"/>
    </source>
</evidence>
<dbReference type="GO" id="GO:0009236">
    <property type="term" value="P:cobalamin biosynthetic process"/>
    <property type="evidence" value="ECO:0007669"/>
    <property type="project" value="UniProtKB-UniRule"/>
</dbReference>
<feature type="transmembrane region" description="Helical" evidence="19">
    <location>
        <begin position="139"/>
        <end position="159"/>
    </location>
</feature>
<dbReference type="PANTHER" id="PTHR34148">
    <property type="entry name" value="ADENOSYLCOBINAMIDE-GDP RIBAZOLETRANSFERASE"/>
    <property type="match status" value="1"/>
</dbReference>
<dbReference type="RefSeq" id="WP_198883891.1">
    <property type="nucleotide sequence ID" value="NZ_JAEKJA010000022.1"/>
</dbReference>
<keyword evidence="8 19" id="KW-0169">Cobalamin biosynthesis</keyword>
<comment type="catalytic activity">
    <reaction evidence="18 19">
        <text>alpha-ribazole 5'-phosphate + adenosylcob(III)inamide-GDP = adenosylcob(III)alamin 5'-phosphate + GMP + H(+)</text>
        <dbReference type="Rhea" id="RHEA:23560"/>
        <dbReference type="ChEBI" id="CHEBI:15378"/>
        <dbReference type="ChEBI" id="CHEBI:57918"/>
        <dbReference type="ChEBI" id="CHEBI:58115"/>
        <dbReference type="ChEBI" id="CHEBI:60487"/>
        <dbReference type="ChEBI" id="CHEBI:60493"/>
        <dbReference type="EC" id="2.7.8.26"/>
    </reaction>
</comment>
<sequence>MIRWRDELATLLAFYARLPAPPRRHGLGVADSVGMLPIAAVLVALPAALVLWLTAALGASPFLAAVLATATLVAVTGALHEDGFADCVDGFWGGAVATRRLEIMRDSRIGTYGVLALVTVVLIKVALLESALAEGPFRAALIFVAAAVAGRTVALYPWVGLPNARDDGLAVAAGRPSTAAFRRALVLAVVVTLVLVGWITPLGFILGAVAAAAAAKGVASLADRLIGGHTGDVIGAAVVAGDLAYLAAITICL</sequence>
<evidence type="ECO:0000256" key="13">
    <source>
        <dbReference type="ARBA" id="ARBA00023136"/>
    </source>
</evidence>
<comment type="catalytic activity">
    <reaction evidence="17 19">
        <text>alpha-ribazole + adenosylcob(III)inamide-GDP = adenosylcob(III)alamin + GMP + H(+)</text>
        <dbReference type="Rhea" id="RHEA:16049"/>
        <dbReference type="ChEBI" id="CHEBI:10329"/>
        <dbReference type="ChEBI" id="CHEBI:15378"/>
        <dbReference type="ChEBI" id="CHEBI:18408"/>
        <dbReference type="ChEBI" id="CHEBI:58115"/>
        <dbReference type="ChEBI" id="CHEBI:60487"/>
        <dbReference type="EC" id="2.7.8.26"/>
    </reaction>
</comment>
<organism evidence="20 21">
    <name type="scientific">Acuticoccus mangrovi</name>
    <dbReference type="NCBI Taxonomy" id="2796142"/>
    <lineage>
        <taxon>Bacteria</taxon>
        <taxon>Pseudomonadati</taxon>
        <taxon>Pseudomonadota</taxon>
        <taxon>Alphaproteobacteria</taxon>
        <taxon>Hyphomicrobiales</taxon>
        <taxon>Amorphaceae</taxon>
        <taxon>Acuticoccus</taxon>
    </lineage>
</organism>
<dbReference type="Proteomes" id="UP000609531">
    <property type="component" value="Unassembled WGS sequence"/>
</dbReference>
<evidence type="ECO:0000256" key="8">
    <source>
        <dbReference type="ARBA" id="ARBA00022573"/>
    </source>
</evidence>
<comment type="subcellular location">
    <subcellularLocation>
        <location evidence="2 19">Cell membrane</location>
        <topology evidence="2 19">Multi-pass membrane protein</topology>
    </subcellularLocation>
</comment>
<dbReference type="EC" id="2.7.8.26" evidence="5 19"/>
<evidence type="ECO:0000256" key="16">
    <source>
        <dbReference type="ARBA" id="ARBA00032853"/>
    </source>
</evidence>
<keyword evidence="12 19" id="KW-1133">Transmembrane helix</keyword>
<evidence type="ECO:0000256" key="19">
    <source>
        <dbReference type="HAMAP-Rule" id="MF_00719"/>
    </source>
</evidence>
<accession>A0A934IUI6</accession>
<feature type="transmembrane region" description="Helical" evidence="19">
    <location>
        <begin position="109"/>
        <end position="127"/>
    </location>
</feature>
<protein>
    <recommendedName>
        <fullName evidence="6 19">Adenosylcobinamide-GDP ribazoletransferase</fullName>
        <ecNumber evidence="5 19">2.7.8.26</ecNumber>
    </recommendedName>
    <alternativeName>
        <fullName evidence="16 19">Cobalamin synthase</fullName>
    </alternativeName>
    <alternativeName>
        <fullName evidence="15 19">Cobalamin-5'-phosphate synthase</fullName>
    </alternativeName>
</protein>
<feature type="transmembrane region" description="Helical" evidence="19">
    <location>
        <begin position="62"/>
        <end position="80"/>
    </location>
</feature>
<evidence type="ECO:0000256" key="5">
    <source>
        <dbReference type="ARBA" id="ARBA00013200"/>
    </source>
</evidence>
<reference evidence="20" key="1">
    <citation type="submission" date="2020-12" db="EMBL/GenBank/DDBJ databases">
        <title>Bacterial taxonomy.</title>
        <authorList>
            <person name="Pan X."/>
        </authorList>
    </citation>
    <scope>NUCLEOTIDE SEQUENCE</scope>
    <source>
        <strain evidence="20">B2012</strain>
    </source>
</reference>
<keyword evidence="21" id="KW-1185">Reference proteome</keyword>
<keyword evidence="11 19" id="KW-0460">Magnesium</keyword>
<evidence type="ECO:0000256" key="14">
    <source>
        <dbReference type="ARBA" id="ARBA00025228"/>
    </source>
</evidence>
<evidence type="ECO:0000256" key="1">
    <source>
        <dbReference type="ARBA" id="ARBA00001946"/>
    </source>
</evidence>
<evidence type="ECO:0000256" key="18">
    <source>
        <dbReference type="ARBA" id="ARBA00049504"/>
    </source>
</evidence>
<dbReference type="GO" id="GO:0008818">
    <property type="term" value="F:cobalamin 5'-phosphate synthase activity"/>
    <property type="evidence" value="ECO:0007669"/>
    <property type="project" value="UniProtKB-UniRule"/>
</dbReference>
<dbReference type="GO" id="GO:0051073">
    <property type="term" value="F:adenosylcobinamide-GDP ribazoletransferase activity"/>
    <property type="evidence" value="ECO:0007669"/>
    <property type="project" value="UniProtKB-UniRule"/>
</dbReference>
<dbReference type="Pfam" id="PF02654">
    <property type="entry name" value="CobS"/>
    <property type="match status" value="1"/>
</dbReference>
<comment type="caution">
    <text evidence="20">The sequence shown here is derived from an EMBL/GenBank/DDBJ whole genome shotgun (WGS) entry which is preliminary data.</text>
</comment>
<dbReference type="PANTHER" id="PTHR34148:SF1">
    <property type="entry name" value="ADENOSYLCOBINAMIDE-GDP RIBAZOLETRANSFERASE"/>
    <property type="match status" value="1"/>
</dbReference>
<evidence type="ECO:0000256" key="4">
    <source>
        <dbReference type="ARBA" id="ARBA00010561"/>
    </source>
</evidence>
<evidence type="ECO:0000256" key="12">
    <source>
        <dbReference type="ARBA" id="ARBA00022989"/>
    </source>
</evidence>
<evidence type="ECO:0000256" key="17">
    <source>
        <dbReference type="ARBA" id="ARBA00048623"/>
    </source>
</evidence>
<name>A0A934IUI6_9HYPH</name>